<gene>
    <name evidence="3" type="ORF">VKT23_004904</name>
</gene>
<evidence type="ECO:0000313" key="4">
    <source>
        <dbReference type="Proteomes" id="UP001498398"/>
    </source>
</evidence>
<protein>
    <submittedName>
        <fullName evidence="3">Uncharacterized protein</fullName>
    </submittedName>
</protein>
<sequence length="509" mass="55097">MLSSKQTTNPTLLVLWTFLSIAVLSPWVSAMPASAFTARGDDKPTKDAPKSAQKEMQNVLNTFFALHNVKAPSFFALDGWQTIDFAGANTVSEYDANNIIFHTLDKVQDRYKNNTQKANTASFSQGYTTWIQELSKALGINEDGIKQSQVIQAGDASHGACMQKNMVLQQLLQEWKNTGGVPVQGTRDKKFKSWAEGDSRYQTVSWDCQQKTKAYRDLLSEFNGDSAAVFAAAENNIDPLINPRSSPSPGITLPVAGGSDAPDTETTAGNTVAYYAIPSLNMTLVDWQKGKELQPFSSTGNQANSSSTKESSKTSAGLGLEFFWEGIPVGGVGTQGSTEKSKSVANVSAQSFDFKFGSIALMDIDMGLWNDLGASADAVLHASDGDPAKSPKVKKVFDQYIGSEKDPGPAAVWNDKALVVYQPSIEMTFSSEDAYDEAQRSSSSASGCFLFICISGGKDKMKHMTSSSKTDKKMSFKDTSKNAYIVGFVQTSFWASKSGEDNGGSKWRK</sequence>
<accession>A0ABR1JY19</accession>
<feature type="region of interest" description="Disordered" evidence="1">
    <location>
        <begin position="240"/>
        <end position="263"/>
    </location>
</feature>
<evidence type="ECO:0000313" key="3">
    <source>
        <dbReference type="EMBL" id="KAK7466183.1"/>
    </source>
</evidence>
<keyword evidence="2" id="KW-0732">Signal</keyword>
<dbReference type="Proteomes" id="UP001498398">
    <property type="component" value="Unassembled WGS sequence"/>
</dbReference>
<feature type="signal peptide" evidence="2">
    <location>
        <begin position="1"/>
        <end position="30"/>
    </location>
</feature>
<dbReference type="EMBL" id="JBANRG010000005">
    <property type="protein sequence ID" value="KAK7466183.1"/>
    <property type="molecule type" value="Genomic_DNA"/>
</dbReference>
<comment type="caution">
    <text evidence="3">The sequence shown here is derived from an EMBL/GenBank/DDBJ whole genome shotgun (WGS) entry which is preliminary data.</text>
</comment>
<name>A0ABR1JY19_9AGAR</name>
<feature type="chain" id="PRO_5045363129" evidence="2">
    <location>
        <begin position="31"/>
        <end position="509"/>
    </location>
</feature>
<proteinExistence type="predicted"/>
<organism evidence="3 4">
    <name type="scientific">Marasmiellus scandens</name>
    <dbReference type="NCBI Taxonomy" id="2682957"/>
    <lineage>
        <taxon>Eukaryota</taxon>
        <taxon>Fungi</taxon>
        <taxon>Dikarya</taxon>
        <taxon>Basidiomycota</taxon>
        <taxon>Agaricomycotina</taxon>
        <taxon>Agaricomycetes</taxon>
        <taxon>Agaricomycetidae</taxon>
        <taxon>Agaricales</taxon>
        <taxon>Marasmiineae</taxon>
        <taxon>Omphalotaceae</taxon>
        <taxon>Marasmiellus</taxon>
    </lineage>
</organism>
<keyword evidence="4" id="KW-1185">Reference proteome</keyword>
<evidence type="ECO:0000256" key="1">
    <source>
        <dbReference type="SAM" id="MobiDB-lite"/>
    </source>
</evidence>
<reference evidence="3 4" key="1">
    <citation type="submission" date="2024-01" db="EMBL/GenBank/DDBJ databases">
        <title>A draft genome for the cacao thread blight pathogen Marasmiellus scandens.</title>
        <authorList>
            <person name="Baruah I.K."/>
            <person name="Leung J."/>
            <person name="Bukari Y."/>
            <person name="Amoako-Attah I."/>
            <person name="Meinhardt L.W."/>
            <person name="Bailey B.A."/>
            <person name="Cohen S.P."/>
        </authorList>
    </citation>
    <scope>NUCLEOTIDE SEQUENCE [LARGE SCALE GENOMIC DNA]</scope>
    <source>
        <strain evidence="3 4">GH-19</strain>
    </source>
</reference>
<evidence type="ECO:0000256" key="2">
    <source>
        <dbReference type="SAM" id="SignalP"/>
    </source>
</evidence>